<dbReference type="EnsemblPlants" id="EMT27942">
    <property type="protein sequence ID" value="EMT27942"/>
    <property type="gene ID" value="F775_08744"/>
</dbReference>
<evidence type="ECO:0000256" key="1">
    <source>
        <dbReference type="SAM" id="MobiDB-lite"/>
    </source>
</evidence>
<feature type="compositionally biased region" description="Low complexity" evidence="1">
    <location>
        <begin position="1"/>
        <end position="11"/>
    </location>
</feature>
<sequence>MTGLVRSSLSPSPAPPPASPPSRLCSTVAARRQRRLLQTRSQPPAVFIFVPKRKFLLVSSLDELSEHSLKLPRRKFHTLLLTCFPVFWFLLVSSLDELSEHSLKLPRRKFHTLLLTCFPVFWQDPSAARYPSLKQCSKRPSDSPDHGGVYEILNNVVGEAQAGYATEINAVLHDDNSVSVTDNGRGFCAAARCFNTLNMAISGPIGWKKVDWWPFPVCRGDGNDCSLVEGCNASR</sequence>
<organism evidence="2">
    <name type="scientific">Aegilops tauschii</name>
    <name type="common">Tausch's goatgrass</name>
    <name type="synonym">Aegilops squarrosa</name>
    <dbReference type="NCBI Taxonomy" id="37682"/>
    <lineage>
        <taxon>Eukaryota</taxon>
        <taxon>Viridiplantae</taxon>
        <taxon>Streptophyta</taxon>
        <taxon>Embryophyta</taxon>
        <taxon>Tracheophyta</taxon>
        <taxon>Spermatophyta</taxon>
        <taxon>Magnoliopsida</taxon>
        <taxon>Liliopsida</taxon>
        <taxon>Poales</taxon>
        <taxon>Poaceae</taxon>
        <taxon>BOP clade</taxon>
        <taxon>Pooideae</taxon>
        <taxon>Triticodae</taxon>
        <taxon>Triticeae</taxon>
        <taxon>Triticinae</taxon>
        <taxon>Aegilops</taxon>
    </lineage>
</organism>
<accession>M8CKN9</accession>
<protein>
    <submittedName>
        <fullName evidence="2">DNA gyrase subunit B, chloroplastic/mitochondrial</fullName>
    </submittedName>
</protein>
<dbReference type="SUPFAM" id="SSF55874">
    <property type="entry name" value="ATPase domain of HSP90 chaperone/DNA topoisomerase II/histidine kinase"/>
    <property type="match status" value="1"/>
</dbReference>
<reference evidence="2" key="1">
    <citation type="submission" date="2015-06" db="UniProtKB">
        <authorList>
            <consortium name="EnsemblPlants"/>
        </authorList>
    </citation>
    <scope>IDENTIFICATION</scope>
</reference>
<evidence type="ECO:0000313" key="2">
    <source>
        <dbReference type="EnsemblPlants" id="EMT27942"/>
    </source>
</evidence>
<dbReference type="InterPro" id="IPR036890">
    <property type="entry name" value="HATPase_C_sf"/>
</dbReference>
<proteinExistence type="predicted"/>
<feature type="region of interest" description="Disordered" evidence="1">
    <location>
        <begin position="1"/>
        <end position="24"/>
    </location>
</feature>
<dbReference type="AlphaFoldDB" id="M8CKN9"/>
<name>M8CKN9_AEGTA</name>
<dbReference type="Gene3D" id="3.30.565.10">
    <property type="entry name" value="Histidine kinase-like ATPase, C-terminal domain"/>
    <property type="match status" value="1"/>
</dbReference>